<dbReference type="SUPFAM" id="SSF51735">
    <property type="entry name" value="NAD(P)-binding Rossmann-fold domains"/>
    <property type="match status" value="1"/>
</dbReference>
<reference evidence="4" key="1">
    <citation type="journal article" date="2020" name="Stud. Mycol.">
        <title>101 Dothideomycetes genomes: a test case for predicting lifestyles and emergence of pathogens.</title>
        <authorList>
            <person name="Haridas S."/>
            <person name="Albert R."/>
            <person name="Binder M."/>
            <person name="Bloem J."/>
            <person name="Labutti K."/>
            <person name="Salamov A."/>
            <person name="Andreopoulos B."/>
            <person name="Baker S."/>
            <person name="Barry K."/>
            <person name="Bills G."/>
            <person name="Bluhm B."/>
            <person name="Cannon C."/>
            <person name="Castanera R."/>
            <person name="Culley D."/>
            <person name="Daum C."/>
            <person name="Ezra D."/>
            <person name="Gonzalez J."/>
            <person name="Henrissat B."/>
            <person name="Kuo A."/>
            <person name="Liang C."/>
            <person name="Lipzen A."/>
            <person name="Lutzoni F."/>
            <person name="Magnuson J."/>
            <person name="Mondo S."/>
            <person name="Nolan M."/>
            <person name="Ohm R."/>
            <person name="Pangilinan J."/>
            <person name="Park H.-J."/>
            <person name="Ramirez L."/>
            <person name="Alfaro M."/>
            <person name="Sun H."/>
            <person name="Tritt A."/>
            <person name="Yoshinaga Y."/>
            <person name="Zwiers L.-H."/>
            <person name="Turgeon B."/>
            <person name="Goodwin S."/>
            <person name="Spatafora J."/>
            <person name="Crous P."/>
            <person name="Grigoriev I."/>
        </authorList>
    </citation>
    <scope>NUCLEOTIDE SEQUENCE</scope>
    <source>
        <strain evidence="4">CBS 113979</strain>
    </source>
</reference>
<dbReference type="PRINTS" id="PR00081">
    <property type="entry name" value="GDHRDH"/>
</dbReference>
<dbReference type="GO" id="GO:0016491">
    <property type="term" value="F:oxidoreductase activity"/>
    <property type="evidence" value="ECO:0007669"/>
    <property type="project" value="UniProtKB-KW"/>
</dbReference>
<evidence type="ECO:0000313" key="4">
    <source>
        <dbReference type="EMBL" id="KAF1986179.1"/>
    </source>
</evidence>
<dbReference type="Proteomes" id="UP000800041">
    <property type="component" value="Unassembled WGS sequence"/>
</dbReference>
<gene>
    <name evidence="4" type="ORF">K402DRAFT_446688</name>
</gene>
<proteinExistence type="inferred from homology"/>
<dbReference type="PANTHER" id="PTHR24320:SF236">
    <property type="entry name" value="SHORT-CHAIN DEHYDROGENASE-RELATED"/>
    <property type="match status" value="1"/>
</dbReference>
<dbReference type="EMBL" id="ML977158">
    <property type="protein sequence ID" value="KAF1986179.1"/>
    <property type="molecule type" value="Genomic_DNA"/>
</dbReference>
<dbReference type="PANTHER" id="PTHR24320">
    <property type="entry name" value="RETINOL DEHYDROGENASE"/>
    <property type="match status" value="1"/>
</dbReference>
<protein>
    <submittedName>
        <fullName evidence="4">NAD(P)-binding protein</fullName>
    </submittedName>
</protein>
<keyword evidence="3" id="KW-0560">Oxidoreductase</keyword>
<dbReference type="OrthoDB" id="191139at2759"/>
<dbReference type="Gene3D" id="3.40.50.720">
    <property type="entry name" value="NAD(P)-binding Rossmann-like Domain"/>
    <property type="match status" value="1"/>
</dbReference>
<keyword evidence="5" id="KW-1185">Reference proteome</keyword>
<evidence type="ECO:0000256" key="3">
    <source>
        <dbReference type="ARBA" id="ARBA00023002"/>
    </source>
</evidence>
<evidence type="ECO:0000256" key="1">
    <source>
        <dbReference type="ARBA" id="ARBA00006484"/>
    </source>
</evidence>
<name>A0A6G1GZK0_9PEZI</name>
<dbReference type="Pfam" id="PF00106">
    <property type="entry name" value="adh_short"/>
    <property type="match status" value="1"/>
</dbReference>
<sequence length="326" mass="35298">MAFISQSYFIPAPTLTEKNLPDQAGRVHIVTGGYAGVGFELVKILYGKHATVYVAGRSQEKATKAISTAQKEFPDSKGKLAFMNVDLSNLATIKPGVEDFFSKESRLDVLTNNAGVMTPPRDSLDAHGHELQMGTNCLGPFLLTQLLLPILQKTAESSPVGSVRVTWAASIAADLFSATHGVDLDASGAPVTPKKTEMNYGNTKAGNCLLAAEFALRYGKGKAPVYSVSWNPGNLRSELQRHMPSFGAWLLNFGLHPTKMGAYTELWAACAEGVDEGTNGCFVAPWGRVERVNDGLTRGMRRVEEGGTGTGMKFWEWCEKETKEFA</sequence>
<keyword evidence="2" id="KW-0521">NADP</keyword>
<accession>A0A6G1GZK0</accession>
<comment type="similarity">
    <text evidence="1">Belongs to the short-chain dehydrogenases/reductases (SDR) family.</text>
</comment>
<dbReference type="InterPro" id="IPR036291">
    <property type="entry name" value="NAD(P)-bd_dom_sf"/>
</dbReference>
<dbReference type="InterPro" id="IPR002347">
    <property type="entry name" value="SDR_fam"/>
</dbReference>
<evidence type="ECO:0000313" key="5">
    <source>
        <dbReference type="Proteomes" id="UP000800041"/>
    </source>
</evidence>
<organism evidence="4 5">
    <name type="scientific">Aulographum hederae CBS 113979</name>
    <dbReference type="NCBI Taxonomy" id="1176131"/>
    <lineage>
        <taxon>Eukaryota</taxon>
        <taxon>Fungi</taxon>
        <taxon>Dikarya</taxon>
        <taxon>Ascomycota</taxon>
        <taxon>Pezizomycotina</taxon>
        <taxon>Dothideomycetes</taxon>
        <taxon>Pleosporomycetidae</taxon>
        <taxon>Aulographales</taxon>
        <taxon>Aulographaceae</taxon>
    </lineage>
</organism>
<dbReference type="AlphaFoldDB" id="A0A6G1GZK0"/>
<evidence type="ECO:0000256" key="2">
    <source>
        <dbReference type="ARBA" id="ARBA00022857"/>
    </source>
</evidence>